<dbReference type="STRING" id="928724.SacglDRAFT_02252"/>
<dbReference type="RefSeq" id="WP_005464538.1">
    <property type="nucleotide sequence ID" value="NZ_CM001484.1"/>
</dbReference>
<organism evidence="2 3">
    <name type="scientific">Saccharomonospora glauca K62</name>
    <dbReference type="NCBI Taxonomy" id="928724"/>
    <lineage>
        <taxon>Bacteria</taxon>
        <taxon>Bacillati</taxon>
        <taxon>Actinomycetota</taxon>
        <taxon>Actinomycetes</taxon>
        <taxon>Pseudonocardiales</taxon>
        <taxon>Pseudonocardiaceae</taxon>
        <taxon>Saccharomonospora</taxon>
    </lineage>
</organism>
<keyword evidence="3" id="KW-1185">Reference proteome</keyword>
<reference evidence="3" key="2">
    <citation type="submission" date="2012-01" db="EMBL/GenBank/DDBJ databases">
        <title>Noncontiguous Finished sequence of chromosome of Saccharomonospora glauca K62.</title>
        <authorList>
            <consortium name="US DOE Joint Genome Institute"/>
            <person name="Lucas S."/>
            <person name="Han J."/>
            <person name="Lapidus A."/>
            <person name="Cheng J.-F."/>
            <person name="Goodwin L."/>
            <person name="Pitluck S."/>
            <person name="Peters L."/>
            <person name="Mikhailova N."/>
            <person name="Held B."/>
            <person name="Detter J.C."/>
            <person name="Han C."/>
            <person name="Tapia R."/>
            <person name="Land M."/>
            <person name="Hauser L."/>
            <person name="Kyrpides N."/>
            <person name="Ivanova N."/>
            <person name="Pagani I."/>
            <person name="Brambilla E.-M."/>
            <person name="Klenk H.-P."/>
            <person name="Woyke T."/>
        </authorList>
    </citation>
    <scope>NUCLEOTIDE SEQUENCE [LARGE SCALE GENOMIC DNA]</scope>
    <source>
        <strain evidence="3">K62</strain>
    </source>
</reference>
<dbReference type="InterPro" id="IPR030395">
    <property type="entry name" value="GP_PDE_dom"/>
</dbReference>
<dbReference type="HOGENOM" id="CLU_030006_10_0_11"/>
<dbReference type="Gene3D" id="3.20.20.190">
    <property type="entry name" value="Phosphatidylinositol (PI) phosphodiesterase"/>
    <property type="match status" value="1"/>
</dbReference>
<dbReference type="PROSITE" id="PS51704">
    <property type="entry name" value="GP_PDE"/>
    <property type="match status" value="1"/>
</dbReference>
<evidence type="ECO:0000259" key="1">
    <source>
        <dbReference type="PROSITE" id="PS51704"/>
    </source>
</evidence>
<dbReference type="eggNOG" id="COG0584">
    <property type="taxonomic scope" value="Bacteria"/>
</dbReference>
<dbReference type="InterPro" id="IPR017946">
    <property type="entry name" value="PLC-like_Pdiesterase_TIM-brl"/>
</dbReference>
<sequence length="248" mass="27421">MNTPAGADWLRTTPIAHRGLHDAHRPENSLPAFDAALAAGYGIELDVHLTVDDRLVVMHDDDLARMTRSGAKVATLTAREVSRLTLLDTEATVPLFGDVLDHVAGRVPVLVEIKPGAPARRIGPAVARLLRAYRGPVAIQSFDPRVLAWFRHEHPAVLRGQLATSKPDRPLPRVQKALLRTFAGNVVTRPHFLAYDVTAMPDAWVSGWRRVLGVPLLLWTVRTPRHQDVARRHDANVIFEDVRPPVPA</sequence>
<dbReference type="Proteomes" id="UP000005087">
    <property type="component" value="Chromosome"/>
</dbReference>
<dbReference type="AlphaFoldDB" id="I1D2H6"/>
<accession>I1D2H6</accession>
<dbReference type="GO" id="GO:0006629">
    <property type="term" value="P:lipid metabolic process"/>
    <property type="evidence" value="ECO:0007669"/>
    <property type="project" value="InterPro"/>
</dbReference>
<dbReference type="Pfam" id="PF03009">
    <property type="entry name" value="GDPD"/>
    <property type="match status" value="1"/>
</dbReference>
<evidence type="ECO:0000313" key="3">
    <source>
        <dbReference type="Proteomes" id="UP000005087"/>
    </source>
</evidence>
<gene>
    <name evidence="2" type="ORF">SacglDRAFT_02252</name>
</gene>
<dbReference type="GO" id="GO:0008081">
    <property type="term" value="F:phosphoric diester hydrolase activity"/>
    <property type="evidence" value="ECO:0007669"/>
    <property type="project" value="InterPro"/>
</dbReference>
<dbReference type="OrthoDB" id="3268277at2"/>
<protein>
    <submittedName>
        <fullName evidence="2">Glycerophosphoryl diester phosphodiesterase</fullName>
    </submittedName>
</protein>
<feature type="domain" description="GP-PDE" evidence="1">
    <location>
        <begin position="12"/>
        <end position="248"/>
    </location>
</feature>
<dbReference type="PANTHER" id="PTHR46211">
    <property type="entry name" value="GLYCEROPHOSPHORYL DIESTER PHOSPHODIESTERASE"/>
    <property type="match status" value="1"/>
</dbReference>
<proteinExistence type="predicted"/>
<dbReference type="EMBL" id="CM001484">
    <property type="protein sequence ID" value="EIE99150.1"/>
    <property type="molecule type" value="Genomic_DNA"/>
</dbReference>
<dbReference type="PANTHER" id="PTHR46211:SF1">
    <property type="entry name" value="GLYCEROPHOSPHODIESTER PHOSPHODIESTERASE, CYTOPLASMIC"/>
    <property type="match status" value="1"/>
</dbReference>
<dbReference type="SUPFAM" id="SSF51695">
    <property type="entry name" value="PLC-like phosphodiesterases"/>
    <property type="match status" value="1"/>
</dbReference>
<reference evidence="2 3" key="1">
    <citation type="submission" date="2011-09" db="EMBL/GenBank/DDBJ databases">
        <authorList>
            <consortium name="US DOE Joint Genome Institute (JGI-PGF)"/>
            <person name="Lucas S."/>
            <person name="Han J."/>
            <person name="Lapidus A."/>
            <person name="Cheng J.-F."/>
            <person name="Goodwin L."/>
            <person name="Pitluck S."/>
            <person name="Peters L."/>
            <person name="Land M.L."/>
            <person name="Hauser L."/>
            <person name="Brambilla E."/>
            <person name="Klenk H.-P."/>
            <person name="Woyke T.J."/>
        </authorList>
    </citation>
    <scope>NUCLEOTIDE SEQUENCE [LARGE SCALE GENOMIC DNA]</scope>
    <source>
        <strain evidence="2 3">K62</strain>
    </source>
</reference>
<name>I1D2H6_9PSEU</name>
<evidence type="ECO:0000313" key="2">
    <source>
        <dbReference type="EMBL" id="EIE99150.1"/>
    </source>
</evidence>